<dbReference type="Pfam" id="PF03466">
    <property type="entry name" value="LysR_substrate"/>
    <property type="match status" value="1"/>
</dbReference>
<accession>A0A4Q2RCK4</accession>
<evidence type="ECO:0000256" key="1">
    <source>
        <dbReference type="ARBA" id="ARBA00009437"/>
    </source>
</evidence>
<keyword evidence="7" id="KW-1185">Reference proteome</keyword>
<reference evidence="6 7" key="1">
    <citation type="submission" date="2018-09" db="EMBL/GenBank/DDBJ databases">
        <authorList>
            <person name="Grouzdev D.S."/>
            <person name="Krutkina M.S."/>
        </authorList>
    </citation>
    <scope>NUCLEOTIDE SEQUENCE [LARGE SCALE GENOMIC DNA]</scope>
    <source>
        <strain evidence="6 7">RmlP001</strain>
    </source>
</reference>
<protein>
    <submittedName>
        <fullName evidence="6">LysR family transcriptional regulator</fullName>
    </submittedName>
</protein>
<evidence type="ECO:0000256" key="4">
    <source>
        <dbReference type="ARBA" id="ARBA00023163"/>
    </source>
</evidence>
<dbReference type="OrthoDB" id="7809623at2"/>
<dbReference type="GO" id="GO:0003700">
    <property type="term" value="F:DNA-binding transcription factor activity"/>
    <property type="evidence" value="ECO:0007669"/>
    <property type="project" value="InterPro"/>
</dbReference>
<evidence type="ECO:0000313" key="7">
    <source>
        <dbReference type="Proteomes" id="UP000289411"/>
    </source>
</evidence>
<dbReference type="SUPFAM" id="SSF46785">
    <property type="entry name" value="Winged helix' DNA-binding domain"/>
    <property type="match status" value="1"/>
</dbReference>
<comment type="caution">
    <text evidence="6">The sequence shown here is derived from an EMBL/GenBank/DDBJ whole genome shotgun (WGS) entry which is preliminary data.</text>
</comment>
<dbReference type="InterPro" id="IPR000847">
    <property type="entry name" value="LysR_HTH_N"/>
</dbReference>
<dbReference type="Proteomes" id="UP000289411">
    <property type="component" value="Unassembled WGS sequence"/>
</dbReference>
<dbReference type="GO" id="GO:0005829">
    <property type="term" value="C:cytosol"/>
    <property type="evidence" value="ECO:0007669"/>
    <property type="project" value="TreeGrafter"/>
</dbReference>
<dbReference type="Gene3D" id="1.10.10.10">
    <property type="entry name" value="Winged helix-like DNA-binding domain superfamily/Winged helix DNA-binding domain"/>
    <property type="match status" value="1"/>
</dbReference>
<keyword evidence="3" id="KW-0238">DNA-binding</keyword>
<dbReference type="SUPFAM" id="SSF53850">
    <property type="entry name" value="Periplasmic binding protein-like II"/>
    <property type="match status" value="1"/>
</dbReference>
<reference evidence="6 7" key="2">
    <citation type="submission" date="2019-02" db="EMBL/GenBank/DDBJ databases">
        <title>'Lichenibacterium ramalinii' gen. nov. sp. nov., 'Lichenibacterium minor' gen. nov. sp. nov.</title>
        <authorList>
            <person name="Pankratov T."/>
        </authorList>
    </citation>
    <scope>NUCLEOTIDE SEQUENCE [LARGE SCALE GENOMIC DNA]</scope>
    <source>
        <strain evidence="6 7">RmlP001</strain>
    </source>
</reference>
<dbReference type="Pfam" id="PF00126">
    <property type="entry name" value="HTH_1"/>
    <property type="match status" value="1"/>
</dbReference>
<dbReference type="GO" id="GO:0003677">
    <property type="term" value="F:DNA binding"/>
    <property type="evidence" value="ECO:0007669"/>
    <property type="project" value="UniProtKB-KW"/>
</dbReference>
<dbReference type="Gene3D" id="3.40.190.290">
    <property type="match status" value="1"/>
</dbReference>
<dbReference type="InterPro" id="IPR050950">
    <property type="entry name" value="HTH-type_LysR_regulators"/>
</dbReference>
<evidence type="ECO:0000259" key="5">
    <source>
        <dbReference type="PROSITE" id="PS50931"/>
    </source>
</evidence>
<dbReference type="InterPro" id="IPR005119">
    <property type="entry name" value="LysR_subst-bd"/>
</dbReference>
<name>A0A4Q2RCK4_9HYPH</name>
<comment type="similarity">
    <text evidence="1">Belongs to the LysR transcriptional regulatory family.</text>
</comment>
<organism evidence="6 7">
    <name type="scientific">Lichenibacterium ramalinae</name>
    <dbReference type="NCBI Taxonomy" id="2316527"/>
    <lineage>
        <taxon>Bacteria</taxon>
        <taxon>Pseudomonadati</taxon>
        <taxon>Pseudomonadota</taxon>
        <taxon>Alphaproteobacteria</taxon>
        <taxon>Hyphomicrobiales</taxon>
        <taxon>Lichenihabitantaceae</taxon>
        <taxon>Lichenibacterium</taxon>
    </lineage>
</organism>
<proteinExistence type="inferred from homology"/>
<dbReference type="AlphaFoldDB" id="A0A4Q2RCK4"/>
<gene>
    <name evidence="6" type="ORF">D3272_12940</name>
</gene>
<keyword evidence="4" id="KW-0804">Transcription</keyword>
<dbReference type="PROSITE" id="PS50931">
    <property type="entry name" value="HTH_LYSR"/>
    <property type="match status" value="1"/>
</dbReference>
<dbReference type="EMBL" id="QYBC01000010">
    <property type="protein sequence ID" value="RYB04355.1"/>
    <property type="molecule type" value="Genomic_DNA"/>
</dbReference>
<sequence length="320" mass="34661">MRSLPPKPILSRVKTRHLELLVALGQHGSLRRAALALGIEQPAATKLLRGLEKVVGRPLFVRSPRGLKSNGFGDVMMWHARVVSEALDRAQREMDRLAEGGPQRVRVGAVHSAAPFLIARAIARLKRDQPLIVVEVSIDTSNNLLPLLLSDDLDVLVARPWEIGPETGVAYEALIDERLVVVGRAGHPLAGQDGLILRDVIDRPFALLPRDSPMRRVLAPLFRETGVEAPADLVETASIMTIVALLSESDTVAVLPEDVARFYEDQGTLVRLSPALPAVMGAYGIITRHGIPASTGAEHFLLAIRAVLRALGEDAALIRS</sequence>
<evidence type="ECO:0000256" key="2">
    <source>
        <dbReference type="ARBA" id="ARBA00023015"/>
    </source>
</evidence>
<evidence type="ECO:0000313" key="6">
    <source>
        <dbReference type="EMBL" id="RYB04355.1"/>
    </source>
</evidence>
<feature type="domain" description="HTH lysR-type" evidence="5">
    <location>
        <begin position="13"/>
        <end position="70"/>
    </location>
</feature>
<dbReference type="PANTHER" id="PTHR30419">
    <property type="entry name" value="HTH-TYPE TRANSCRIPTIONAL REGULATOR YBHD"/>
    <property type="match status" value="1"/>
</dbReference>
<dbReference type="InterPro" id="IPR036390">
    <property type="entry name" value="WH_DNA-bd_sf"/>
</dbReference>
<evidence type="ECO:0000256" key="3">
    <source>
        <dbReference type="ARBA" id="ARBA00023125"/>
    </source>
</evidence>
<keyword evidence="2" id="KW-0805">Transcription regulation</keyword>
<dbReference type="InterPro" id="IPR036388">
    <property type="entry name" value="WH-like_DNA-bd_sf"/>
</dbReference>
<dbReference type="PANTHER" id="PTHR30419:SF8">
    <property type="entry name" value="NITROGEN ASSIMILATION TRANSCRIPTIONAL ACTIVATOR-RELATED"/>
    <property type="match status" value="1"/>
</dbReference>